<dbReference type="InterPro" id="IPR005025">
    <property type="entry name" value="FMN_Rdtase-like_dom"/>
</dbReference>
<organism evidence="2">
    <name type="scientific">Methyloraptor flagellatus</name>
    <dbReference type="NCBI Taxonomy" id="3162530"/>
    <lineage>
        <taxon>Bacteria</taxon>
        <taxon>Pseudomonadati</taxon>
        <taxon>Pseudomonadota</taxon>
        <taxon>Alphaproteobacteria</taxon>
        <taxon>Hyphomicrobiales</taxon>
        <taxon>Ancalomicrobiaceae</taxon>
        <taxon>Methyloraptor</taxon>
    </lineage>
</organism>
<dbReference type="InterPro" id="IPR029039">
    <property type="entry name" value="Flavoprotein-like_sf"/>
</dbReference>
<sequence>MANPRILVFAGSIRAGSLNQKLAMAVVKELALLDAAVMHVSLADYPMPIYDGDLEAQSGPPENAQKLQRLMGEHHGIFIASPEYNAGVTPLLKNTIDWVSRCKVPPNPYKDRVFAIGGASPGGLGAYRGLMMLRQSLTLGLGATVLPEQIAVSRASDAFGDNGALKDETQAKQLRSLLARLLDEASRYAR</sequence>
<dbReference type="PANTHER" id="PTHR30543">
    <property type="entry name" value="CHROMATE REDUCTASE"/>
    <property type="match status" value="1"/>
</dbReference>
<dbReference type="InterPro" id="IPR050712">
    <property type="entry name" value="NAD(P)H-dep_reductase"/>
</dbReference>
<evidence type="ECO:0000259" key="1">
    <source>
        <dbReference type="Pfam" id="PF03358"/>
    </source>
</evidence>
<proteinExistence type="predicted"/>
<dbReference type="PANTHER" id="PTHR30543:SF21">
    <property type="entry name" value="NAD(P)H-DEPENDENT FMN REDUCTASE LOT6"/>
    <property type="match status" value="1"/>
</dbReference>
<dbReference type="GO" id="GO:0016491">
    <property type="term" value="F:oxidoreductase activity"/>
    <property type="evidence" value="ECO:0007669"/>
    <property type="project" value="UniProtKB-KW"/>
</dbReference>
<name>A0AAU7X7N9_9HYPH</name>
<dbReference type="Gene3D" id="3.40.50.360">
    <property type="match status" value="1"/>
</dbReference>
<dbReference type="EMBL" id="CP158568">
    <property type="protein sequence ID" value="XBY43835.1"/>
    <property type="molecule type" value="Genomic_DNA"/>
</dbReference>
<dbReference type="KEGG" id="mflg:ABS361_17460"/>
<feature type="domain" description="NADPH-dependent FMN reductase-like" evidence="1">
    <location>
        <begin position="4"/>
        <end position="155"/>
    </location>
</feature>
<protein>
    <submittedName>
        <fullName evidence="2">NAD(P)H-dependent oxidoreductase</fullName>
        <ecNumber evidence="2">1.-.-.-</ecNumber>
    </submittedName>
</protein>
<dbReference type="AlphaFoldDB" id="A0AAU7X7N9"/>
<dbReference type="GO" id="GO:0010181">
    <property type="term" value="F:FMN binding"/>
    <property type="evidence" value="ECO:0007669"/>
    <property type="project" value="TreeGrafter"/>
</dbReference>
<evidence type="ECO:0000313" key="2">
    <source>
        <dbReference type="EMBL" id="XBY43835.1"/>
    </source>
</evidence>
<dbReference type="SUPFAM" id="SSF52218">
    <property type="entry name" value="Flavoproteins"/>
    <property type="match status" value="1"/>
</dbReference>
<dbReference type="EC" id="1.-.-.-" evidence="2"/>
<reference evidence="2" key="1">
    <citation type="submission" date="2024-06" db="EMBL/GenBank/DDBJ databases">
        <title>Methylostella associata gen. nov., sp. nov., a novel Ancalomicrobiaceae-affiliated facultatively methylotrophic bacteria that feed on methanotrophs of the genus Methylococcus.</title>
        <authorList>
            <person name="Saltykova V."/>
            <person name="Danilova O.V."/>
            <person name="Oshkin I.Y."/>
            <person name="Belova S.E."/>
            <person name="Pimenov N.V."/>
            <person name="Dedysh S.N."/>
        </authorList>
    </citation>
    <scope>NUCLEOTIDE SEQUENCE</scope>
    <source>
        <strain evidence="2">S20</strain>
    </source>
</reference>
<accession>A0AAU7X7N9</accession>
<dbReference type="RefSeq" id="WP_407048934.1">
    <property type="nucleotide sequence ID" value="NZ_CP158568.1"/>
</dbReference>
<keyword evidence="2" id="KW-0560">Oxidoreductase</keyword>
<dbReference type="GO" id="GO:0005829">
    <property type="term" value="C:cytosol"/>
    <property type="evidence" value="ECO:0007669"/>
    <property type="project" value="TreeGrafter"/>
</dbReference>
<gene>
    <name evidence="2" type="ORF">ABS361_17460</name>
</gene>
<dbReference type="Pfam" id="PF03358">
    <property type="entry name" value="FMN_red"/>
    <property type="match status" value="1"/>
</dbReference>